<dbReference type="Gramene" id="KCW50291">
    <property type="protein sequence ID" value="KCW50291"/>
    <property type="gene ID" value="EUGRSUZ_J00076"/>
</dbReference>
<organism evidence="1">
    <name type="scientific">Eucalyptus grandis</name>
    <name type="common">Flooded gum</name>
    <dbReference type="NCBI Taxonomy" id="71139"/>
    <lineage>
        <taxon>Eukaryota</taxon>
        <taxon>Viridiplantae</taxon>
        <taxon>Streptophyta</taxon>
        <taxon>Embryophyta</taxon>
        <taxon>Tracheophyta</taxon>
        <taxon>Spermatophyta</taxon>
        <taxon>Magnoliopsida</taxon>
        <taxon>eudicotyledons</taxon>
        <taxon>Gunneridae</taxon>
        <taxon>Pentapetalae</taxon>
        <taxon>rosids</taxon>
        <taxon>malvids</taxon>
        <taxon>Myrtales</taxon>
        <taxon>Myrtaceae</taxon>
        <taxon>Myrtoideae</taxon>
        <taxon>Eucalypteae</taxon>
        <taxon>Eucalyptus</taxon>
    </lineage>
</organism>
<reference evidence="1" key="1">
    <citation type="submission" date="2013-07" db="EMBL/GenBank/DDBJ databases">
        <title>The genome of Eucalyptus grandis.</title>
        <authorList>
            <person name="Schmutz J."/>
            <person name="Hayes R."/>
            <person name="Myburg A."/>
            <person name="Tuskan G."/>
            <person name="Grattapaglia D."/>
            <person name="Rokhsar D.S."/>
        </authorList>
    </citation>
    <scope>NUCLEOTIDE SEQUENCE</scope>
    <source>
        <tissue evidence="1">Leaf extractions</tissue>
    </source>
</reference>
<proteinExistence type="predicted"/>
<name>A0A059A9E8_EUCGR</name>
<protein>
    <submittedName>
        <fullName evidence="1">Uncharacterized protein</fullName>
    </submittedName>
</protein>
<dbReference type="AlphaFoldDB" id="A0A059A9E8"/>
<dbReference type="EMBL" id="KK198762">
    <property type="protein sequence ID" value="KCW50291.1"/>
    <property type="molecule type" value="Genomic_DNA"/>
</dbReference>
<evidence type="ECO:0000313" key="1">
    <source>
        <dbReference type="EMBL" id="KCW50291.1"/>
    </source>
</evidence>
<dbReference type="InParanoid" id="A0A059A9E8"/>
<accession>A0A059A9E8</accession>
<sequence>MLQIYIFDVHVHDIFFPDSVVISGDKIKTNGHIIVNWRDLERDCHNSADLCMGFDVAKTGIGIHHLSKSQLVARTE</sequence>
<gene>
    <name evidence="1" type="ORF">EUGRSUZ_J00076</name>
</gene>